<dbReference type="EMBL" id="FLUQ01000001">
    <property type="protein sequence ID" value="SBW00889.1"/>
    <property type="molecule type" value="Genomic_DNA"/>
</dbReference>
<sequence length="57" mass="6718">MYCSDAPKQGLVHTIVKNNIYNNFQFFWDYFVERHTTSAACRKNNGIGLDLKTRNLY</sequence>
<gene>
    <name evidence="1" type="ORF">KL86DPRO_11860</name>
</gene>
<name>A0A212JN76_9DELT</name>
<accession>A0A212JN76</accession>
<organism evidence="1">
    <name type="scientific">uncultured delta proteobacterium</name>
    <dbReference type="NCBI Taxonomy" id="34034"/>
    <lineage>
        <taxon>Bacteria</taxon>
        <taxon>Deltaproteobacteria</taxon>
        <taxon>environmental samples</taxon>
    </lineage>
</organism>
<dbReference type="AlphaFoldDB" id="A0A212JN76"/>
<evidence type="ECO:0000313" key="1">
    <source>
        <dbReference type="EMBL" id="SBW00889.1"/>
    </source>
</evidence>
<protein>
    <submittedName>
        <fullName evidence="1">Uncharacterized protein</fullName>
    </submittedName>
</protein>
<reference evidence="1" key="1">
    <citation type="submission" date="2016-04" db="EMBL/GenBank/DDBJ databases">
        <authorList>
            <person name="Evans L.H."/>
            <person name="Alamgir A."/>
            <person name="Owens N."/>
            <person name="Weber N.D."/>
            <person name="Virtaneva K."/>
            <person name="Barbian K."/>
            <person name="Babar A."/>
            <person name="Rosenke K."/>
        </authorList>
    </citation>
    <scope>NUCLEOTIDE SEQUENCE</scope>
    <source>
        <strain evidence="1">86</strain>
    </source>
</reference>
<proteinExistence type="predicted"/>